<dbReference type="InterPro" id="IPR000673">
    <property type="entry name" value="Sig_transdc_resp-reg_Me-estase"/>
</dbReference>
<dbReference type="PANTHER" id="PTHR42872">
    <property type="entry name" value="PROTEIN-GLUTAMATE METHYLESTERASE/PROTEIN-GLUTAMINE GLUTAMINASE"/>
    <property type="match status" value="1"/>
</dbReference>
<dbReference type="EC" id="3.1.1.61" evidence="2"/>
<evidence type="ECO:0000313" key="6">
    <source>
        <dbReference type="EMBL" id="MFD1914429.1"/>
    </source>
</evidence>
<gene>
    <name evidence="6" type="ORF">ACFSGJ_19680</name>
</gene>
<evidence type="ECO:0000256" key="2">
    <source>
        <dbReference type="ARBA" id="ARBA00039140"/>
    </source>
</evidence>
<keyword evidence="4" id="KW-0145">Chemotaxis</keyword>
<proteinExistence type="predicted"/>
<organism evidence="6 7">
    <name type="scientific">Halodurantibacterium flavum</name>
    <dbReference type="NCBI Taxonomy" id="1382802"/>
    <lineage>
        <taxon>Bacteria</taxon>
        <taxon>Pseudomonadati</taxon>
        <taxon>Pseudomonadota</taxon>
        <taxon>Alphaproteobacteria</taxon>
        <taxon>Rhodobacterales</taxon>
        <taxon>Paracoccaceae</taxon>
        <taxon>Halodurantibacterium</taxon>
    </lineage>
</organism>
<feature type="active site" evidence="4">
    <location>
        <position position="147"/>
    </location>
</feature>
<name>A0ABW4SAL1_9RHOB</name>
<keyword evidence="7" id="KW-1185">Reference proteome</keyword>
<evidence type="ECO:0000313" key="7">
    <source>
        <dbReference type="Proteomes" id="UP001597353"/>
    </source>
</evidence>
<evidence type="ECO:0000256" key="3">
    <source>
        <dbReference type="ARBA" id="ARBA00048267"/>
    </source>
</evidence>
<evidence type="ECO:0000259" key="5">
    <source>
        <dbReference type="PROSITE" id="PS50122"/>
    </source>
</evidence>
<dbReference type="EMBL" id="JBHUGH010000038">
    <property type="protein sequence ID" value="MFD1914429.1"/>
    <property type="molecule type" value="Genomic_DNA"/>
</dbReference>
<protein>
    <recommendedName>
        <fullName evidence="2">protein-glutamate methylesterase</fullName>
        <ecNumber evidence="2">3.1.1.61</ecNumber>
    </recommendedName>
</protein>
<dbReference type="InterPro" id="IPR035909">
    <property type="entry name" value="CheB_C"/>
</dbReference>
<evidence type="ECO:0000256" key="4">
    <source>
        <dbReference type="PROSITE-ProRule" id="PRU00050"/>
    </source>
</evidence>
<feature type="domain" description="CheB-type methylesterase" evidence="5">
    <location>
        <begin position="108"/>
        <end position="294"/>
    </location>
</feature>
<accession>A0ABW4SAL1</accession>
<dbReference type="CDD" id="cd16432">
    <property type="entry name" value="CheB_Rec"/>
    <property type="match status" value="1"/>
</dbReference>
<reference evidence="7" key="1">
    <citation type="journal article" date="2019" name="Int. J. Syst. Evol. Microbiol.">
        <title>The Global Catalogue of Microorganisms (GCM) 10K type strain sequencing project: providing services to taxonomists for standard genome sequencing and annotation.</title>
        <authorList>
            <consortium name="The Broad Institute Genomics Platform"/>
            <consortium name="The Broad Institute Genome Sequencing Center for Infectious Disease"/>
            <person name="Wu L."/>
            <person name="Ma J."/>
        </authorList>
    </citation>
    <scope>NUCLEOTIDE SEQUENCE [LARGE SCALE GENOMIC DNA]</scope>
    <source>
        <strain evidence="7">CGMCC 4.7242</strain>
    </source>
</reference>
<sequence>MGKRIILIDRRPIRAMKLADGLRAADLVVIDAVVSPAQALRHPRLSEAEAIFLIGPARGEVERARADLGPAGPPVIPVAEEDMGGLAGADYTRVATRLVQMLRGPAPPAPELRPIVCIGASTGGVTVLEQILEAFPADCPPTMIVQHIRGSFSAGLAERLNRLYRPEVSEARTGAPLLPGHVYLAPGDQHHLEMRMQPGAQCRLTTGERVSGHRPSVDALFRSVADRAPPGVAAILTGMGRDGAQGLLQLRHRGWHTIAQDAQSSTVYGMPRVAAEIGAVDEVLPGAAIGPAILRACNRITQRHQSGQDL</sequence>
<dbReference type="PROSITE" id="PS50122">
    <property type="entry name" value="CHEB"/>
    <property type="match status" value="1"/>
</dbReference>
<dbReference type="RefSeq" id="WP_390265803.1">
    <property type="nucleotide sequence ID" value="NZ_JBHUGH010000038.1"/>
</dbReference>
<evidence type="ECO:0000256" key="1">
    <source>
        <dbReference type="ARBA" id="ARBA00022801"/>
    </source>
</evidence>
<comment type="caution">
    <text evidence="6">The sequence shown here is derived from an EMBL/GenBank/DDBJ whole genome shotgun (WGS) entry which is preliminary data.</text>
</comment>
<dbReference type="SUPFAM" id="SSF52738">
    <property type="entry name" value="Methylesterase CheB, C-terminal domain"/>
    <property type="match status" value="1"/>
</dbReference>
<keyword evidence="1 4" id="KW-0378">Hydrolase</keyword>
<comment type="catalytic activity">
    <reaction evidence="3">
        <text>[protein]-L-glutamate 5-O-methyl ester + H2O = L-glutamyl-[protein] + methanol + H(+)</text>
        <dbReference type="Rhea" id="RHEA:23236"/>
        <dbReference type="Rhea" id="RHEA-COMP:10208"/>
        <dbReference type="Rhea" id="RHEA-COMP:10311"/>
        <dbReference type="ChEBI" id="CHEBI:15377"/>
        <dbReference type="ChEBI" id="CHEBI:15378"/>
        <dbReference type="ChEBI" id="CHEBI:17790"/>
        <dbReference type="ChEBI" id="CHEBI:29973"/>
        <dbReference type="ChEBI" id="CHEBI:82795"/>
        <dbReference type="EC" id="3.1.1.61"/>
    </reaction>
</comment>
<dbReference type="PANTHER" id="PTHR42872:SF6">
    <property type="entry name" value="PROTEIN-GLUTAMATE METHYLESTERASE_PROTEIN-GLUTAMINE GLUTAMINASE"/>
    <property type="match status" value="1"/>
</dbReference>
<dbReference type="Pfam" id="PF01339">
    <property type="entry name" value="CheB_methylest"/>
    <property type="match status" value="1"/>
</dbReference>
<dbReference type="Gene3D" id="3.40.50.180">
    <property type="entry name" value="Methylesterase CheB, C-terminal domain"/>
    <property type="match status" value="1"/>
</dbReference>
<feature type="active site" evidence="4">
    <location>
        <position position="121"/>
    </location>
</feature>
<dbReference type="Proteomes" id="UP001597353">
    <property type="component" value="Unassembled WGS sequence"/>
</dbReference>
<feature type="active site" evidence="4">
    <location>
        <position position="242"/>
    </location>
</feature>